<protein>
    <submittedName>
        <fullName evidence="1">VOC family protein</fullName>
    </submittedName>
</protein>
<evidence type="ECO:0000313" key="1">
    <source>
        <dbReference type="EMBL" id="MFC6838110.1"/>
    </source>
</evidence>
<accession>A0ABD5UC39</accession>
<dbReference type="SUPFAM" id="SSF54593">
    <property type="entry name" value="Glyoxalase/Bleomycin resistance protein/Dihydroxybiphenyl dioxygenase"/>
    <property type="match status" value="1"/>
</dbReference>
<dbReference type="EMBL" id="JBHSXM010000003">
    <property type="protein sequence ID" value="MFC6838110.1"/>
    <property type="molecule type" value="Genomic_DNA"/>
</dbReference>
<dbReference type="Proteomes" id="UP001596406">
    <property type="component" value="Unassembled WGS sequence"/>
</dbReference>
<evidence type="ECO:0000313" key="2">
    <source>
        <dbReference type="Proteomes" id="UP001596406"/>
    </source>
</evidence>
<reference evidence="1 2" key="1">
    <citation type="journal article" date="2019" name="Int. J. Syst. Evol. Microbiol.">
        <title>The Global Catalogue of Microorganisms (GCM) 10K type strain sequencing project: providing services to taxonomists for standard genome sequencing and annotation.</title>
        <authorList>
            <consortium name="The Broad Institute Genomics Platform"/>
            <consortium name="The Broad Institute Genome Sequencing Center for Infectious Disease"/>
            <person name="Wu L."/>
            <person name="Ma J."/>
        </authorList>
    </citation>
    <scope>NUCLEOTIDE SEQUENCE [LARGE SCALE GENOMIC DNA]</scope>
    <source>
        <strain evidence="1 2">PSRA2</strain>
    </source>
</reference>
<gene>
    <name evidence="1" type="ORF">ACFQHK_16635</name>
</gene>
<comment type="caution">
    <text evidence="1">The sequence shown here is derived from an EMBL/GenBank/DDBJ whole genome shotgun (WGS) entry which is preliminary data.</text>
</comment>
<dbReference type="Gene3D" id="3.10.180.10">
    <property type="entry name" value="2,3-Dihydroxybiphenyl 1,2-Dioxygenase, domain 1"/>
    <property type="match status" value="1"/>
</dbReference>
<dbReference type="RefSeq" id="WP_304449829.1">
    <property type="nucleotide sequence ID" value="NZ_JARRAH010000003.1"/>
</dbReference>
<organism evidence="1 2">
    <name type="scientific">Halomarina ordinaria</name>
    <dbReference type="NCBI Taxonomy" id="3033939"/>
    <lineage>
        <taxon>Archaea</taxon>
        <taxon>Methanobacteriati</taxon>
        <taxon>Methanobacteriota</taxon>
        <taxon>Stenosarchaea group</taxon>
        <taxon>Halobacteria</taxon>
        <taxon>Halobacteriales</taxon>
        <taxon>Natronomonadaceae</taxon>
        <taxon>Halomarina</taxon>
    </lineage>
</organism>
<dbReference type="AlphaFoldDB" id="A0ABD5UC39"/>
<proteinExistence type="predicted"/>
<dbReference type="CDD" id="cd06587">
    <property type="entry name" value="VOC"/>
    <property type="match status" value="1"/>
</dbReference>
<name>A0ABD5UC39_9EURY</name>
<dbReference type="InterPro" id="IPR029068">
    <property type="entry name" value="Glyas_Bleomycin-R_OHBP_Dase"/>
</dbReference>
<sequence length="29" mass="3148">MEPTDVGWGRRMALLADPDGYTVEVSAPL</sequence>
<keyword evidence="2" id="KW-1185">Reference proteome</keyword>